<feature type="transmembrane region" description="Helical" evidence="1">
    <location>
        <begin position="46"/>
        <end position="65"/>
    </location>
</feature>
<comment type="caution">
    <text evidence="3">The sequence shown here is derived from an EMBL/GenBank/DDBJ whole genome shotgun (WGS) entry which is preliminary data.</text>
</comment>
<organism evidence="3 4">
    <name type="scientific">Lacticaseibacillus mingshuiensis</name>
    <dbReference type="NCBI Taxonomy" id="2799574"/>
    <lineage>
        <taxon>Bacteria</taxon>
        <taxon>Bacillati</taxon>
        <taxon>Bacillota</taxon>
        <taxon>Bacilli</taxon>
        <taxon>Lactobacillales</taxon>
        <taxon>Lactobacillaceae</taxon>
        <taxon>Lacticaseibacillus</taxon>
    </lineage>
</organism>
<dbReference type="RefSeq" id="WP_203627139.1">
    <property type="nucleotide sequence ID" value="NZ_BOLQ01000011.1"/>
</dbReference>
<dbReference type="Proteomes" id="UP001597196">
    <property type="component" value="Unassembled WGS sequence"/>
</dbReference>
<reference evidence="4" key="1">
    <citation type="journal article" date="2019" name="Int. J. Syst. Evol. Microbiol.">
        <title>The Global Catalogue of Microorganisms (GCM) 10K type strain sequencing project: providing services to taxonomists for standard genome sequencing and annotation.</title>
        <authorList>
            <consortium name="The Broad Institute Genomics Platform"/>
            <consortium name="The Broad Institute Genome Sequencing Center for Infectious Disease"/>
            <person name="Wu L."/>
            <person name="Ma J."/>
        </authorList>
    </citation>
    <scope>NUCLEOTIDE SEQUENCE [LARGE SCALE GENOMIC DNA]</scope>
    <source>
        <strain evidence="4">CCM 8980</strain>
    </source>
</reference>
<keyword evidence="1" id="KW-0472">Membrane</keyword>
<accession>A0ABW4CE81</accession>
<evidence type="ECO:0000259" key="2">
    <source>
        <dbReference type="Pfam" id="PF13786"/>
    </source>
</evidence>
<keyword evidence="1" id="KW-1133">Transmembrane helix</keyword>
<proteinExistence type="predicted"/>
<evidence type="ECO:0000313" key="3">
    <source>
        <dbReference type="EMBL" id="MFD1429085.1"/>
    </source>
</evidence>
<dbReference type="EMBL" id="JBHTOC010000002">
    <property type="protein sequence ID" value="MFD1429085.1"/>
    <property type="molecule type" value="Genomic_DNA"/>
</dbReference>
<protein>
    <submittedName>
        <fullName evidence="3">DUF4179 domain-containing protein</fullName>
    </submittedName>
</protein>
<dbReference type="Gene3D" id="2.60.40.1630">
    <property type="entry name" value="bacillus anthracis domain"/>
    <property type="match status" value="1"/>
</dbReference>
<gene>
    <name evidence="3" type="ORF">ACFQ4P_02325</name>
</gene>
<evidence type="ECO:0000313" key="4">
    <source>
        <dbReference type="Proteomes" id="UP001597196"/>
    </source>
</evidence>
<name>A0ABW4CE81_9LACO</name>
<sequence length="462" mass="50156">MKDDKLTSLIDHTVSVSDDEKKRADRTIDRMLEAANAKPRKKHRGLIAAGIGVAAAVALSLGGIFSPQVNRVMAQVPLIGHYFAAFNDAIGMVVENAGYAQQLGQSATSRGITLKLDSAVMQGQIISVSGTATGVPSRDDDWFDAGLSKGNKGSFRVTTMDVEKTGTAKNGKMTYKFFFSGTVNAAESKKALHLPLTIDGFLGHRSKWHFDLTLKPSAVKPRKLIGSVPILGGVYTVKVLGVDEYKGGTSLLKIARPAGENRVYLGSLFVNGGKKDYLLDADTISGTTATGEKYDGYPIKSLPANVSKLTFHRAWYYRPELSERIGLDTLPQTVNATKSNAQFIFEKATLKDNKVTVRYQLTGVTGHSQLATVINDTWPLAIMTTDYVDNHYSSNLGNNYLFTVGQGVTNKVLDVKTGQAETTFDLNQKSGLKGKQLHDLQIQANYAFNENVGLDDIIIPVR</sequence>
<keyword evidence="4" id="KW-1185">Reference proteome</keyword>
<dbReference type="Pfam" id="PF13786">
    <property type="entry name" value="DUF4179"/>
    <property type="match status" value="1"/>
</dbReference>
<feature type="domain" description="DUF4179" evidence="2">
    <location>
        <begin position="42"/>
        <end position="129"/>
    </location>
</feature>
<evidence type="ECO:0000256" key="1">
    <source>
        <dbReference type="SAM" id="Phobius"/>
    </source>
</evidence>
<keyword evidence="1" id="KW-0812">Transmembrane</keyword>
<dbReference type="InterPro" id="IPR025436">
    <property type="entry name" value="DUF4179"/>
</dbReference>